<evidence type="ECO:0000313" key="2">
    <source>
        <dbReference type="EMBL" id="TNN89564.1"/>
    </source>
</evidence>
<reference evidence="2 3" key="1">
    <citation type="submission" date="2019-03" db="EMBL/GenBank/DDBJ databases">
        <title>First draft genome of Liparis tanakae, snailfish: a comprehensive survey of snailfish specific genes.</title>
        <authorList>
            <person name="Kim W."/>
            <person name="Song I."/>
            <person name="Jeong J.-H."/>
            <person name="Kim D."/>
            <person name="Kim S."/>
            <person name="Ryu S."/>
            <person name="Song J.Y."/>
            <person name="Lee S.K."/>
        </authorList>
    </citation>
    <scope>NUCLEOTIDE SEQUENCE [LARGE SCALE GENOMIC DNA]</scope>
    <source>
        <tissue evidence="2">Muscle</tissue>
    </source>
</reference>
<protein>
    <submittedName>
        <fullName evidence="2">Uncharacterized protein</fullName>
    </submittedName>
</protein>
<accession>A0A4Z2JIH9</accession>
<sequence length="121" mass="12993">MGPRPITSRRTDGTPRPLKSCHFTAAVHCSPPLIGCFQLSPARTTDPERPPAPGRDEDQARPPFPPPAQTGRASVCRSSVEGSRGSADRGNTPWSLSMKGSSTVAAKRLLSRFIRSELISI</sequence>
<organism evidence="2 3">
    <name type="scientific">Liparis tanakae</name>
    <name type="common">Tanaka's snailfish</name>
    <dbReference type="NCBI Taxonomy" id="230148"/>
    <lineage>
        <taxon>Eukaryota</taxon>
        <taxon>Metazoa</taxon>
        <taxon>Chordata</taxon>
        <taxon>Craniata</taxon>
        <taxon>Vertebrata</taxon>
        <taxon>Euteleostomi</taxon>
        <taxon>Actinopterygii</taxon>
        <taxon>Neopterygii</taxon>
        <taxon>Teleostei</taxon>
        <taxon>Neoteleostei</taxon>
        <taxon>Acanthomorphata</taxon>
        <taxon>Eupercaria</taxon>
        <taxon>Perciformes</taxon>
        <taxon>Cottioidei</taxon>
        <taxon>Cottales</taxon>
        <taxon>Liparidae</taxon>
        <taxon>Liparis</taxon>
    </lineage>
</organism>
<dbReference type="AlphaFoldDB" id="A0A4Z2JIH9"/>
<feature type="compositionally biased region" description="Basic and acidic residues" evidence="1">
    <location>
        <begin position="45"/>
        <end position="60"/>
    </location>
</feature>
<evidence type="ECO:0000256" key="1">
    <source>
        <dbReference type="SAM" id="MobiDB-lite"/>
    </source>
</evidence>
<keyword evidence="3" id="KW-1185">Reference proteome</keyword>
<proteinExistence type="predicted"/>
<dbReference type="Proteomes" id="UP000314294">
    <property type="component" value="Unassembled WGS sequence"/>
</dbReference>
<name>A0A4Z2JIH9_9TELE</name>
<gene>
    <name evidence="2" type="ORF">EYF80_000167</name>
</gene>
<feature type="compositionally biased region" description="Polar residues" evidence="1">
    <location>
        <begin position="92"/>
        <end position="101"/>
    </location>
</feature>
<dbReference type="EMBL" id="SRLO01000001">
    <property type="protein sequence ID" value="TNN89564.1"/>
    <property type="molecule type" value="Genomic_DNA"/>
</dbReference>
<feature type="region of interest" description="Disordered" evidence="1">
    <location>
        <begin position="39"/>
        <end position="101"/>
    </location>
</feature>
<evidence type="ECO:0000313" key="3">
    <source>
        <dbReference type="Proteomes" id="UP000314294"/>
    </source>
</evidence>
<comment type="caution">
    <text evidence="2">The sequence shown here is derived from an EMBL/GenBank/DDBJ whole genome shotgun (WGS) entry which is preliminary data.</text>
</comment>